<evidence type="ECO:0000256" key="1">
    <source>
        <dbReference type="SAM" id="Phobius"/>
    </source>
</evidence>
<name>A0A1Y9TKI0_HAECN</name>
<organism evidence="2">
    <name type="scientific">Haemaphysalis concinna</name>
    <name type="common">Relict tick</name>
    <dbReference type="NCBI Taxonomy" id="523089"/>
    <lineage>
        <taxon>Eukaryota</taxon>
        <taxon>Metazoa</taxon>
        <taxon>Ecdysozoa</taxon>
        <taxon>Arthropoda</taxon>
        <taxon>Chelicerata</taxon>
        <taxon>Arachnida</taxon>
        <taxon>Acari</taxon>
        <taxon>Parasitiformes</taxon>
        <taxon>Ixodida</taxon>
        <taxon>Ixodoidea</taxon>
        <taxon>Ixodidae</taxon>
        <taxon>Haemaphysalinae</taxon>
        <taxon>Haemaphysalis</taxon>
    </lineage>
</organism>
<gene>
    <name evidence="2" type="primary">ATP8</name>
</gene>
<dbReference type="EMBL" id="KY364906">
    <property type="protein sequence ID" value="ARO89815.1"/>
    <property type="molecule type" value="Genomic_DNA"/>
</dbReference>
<keyword evidence="2" id="KW-0496">Mitochondrion</keyword>
<proteinExistence type="predicted"/>
<evidence type="ECO:0000313" key="2">
    <source>
        <dbReference type="EMBL" id="ARO89815.1"/>
    </source>
</evidence>
<keyword evidence="1" id="KW-1133">Transmembrane helix</keyword>
<accession>A0A1Y9TKI0</accession>
<keyword evidence="1" id="KW-0812">Transmembrane</keyword>
<keyword evidence="1" id="KW-0472">Membrane</keyword>
<dbReference type="RefSeq" id="YP_009370177.1">
    <property type="nucleotide sequence ID" value="NC_034785.1"/>
</dbReference>
<dbReference type="AlphaFoldDB" id="A0A1Y9TKI0"/>
<geneLocation type="mitochondrion" evidence="2"/>
<sequence length="53" mass="6525">MPQIFPSNWFMISLLLLITIMIIMIMTYFMMKHIKNMNMYSSKTMKKTILFKW</sequence>
<dbReference type="CTD" id="4509"/>
<reference evidence="2" key="1">
    <citation type="submission" date="2016-12" db="EMBL/GenBank/DDBJ databases">
        <title>Phylogenetic analysis of mitochondrial genome indicates the paraphyly of genus Haemaphysalis (Ixodida: Ixodidae).</title>
        <authorList>
            <person name="Fu X."/>
            <person name="Liu G.H."/>
            <person name="Zhang Y."/>
            <person name="Gao Y."/>
            <person name="Li Y."/>
            <person name="Chang Q.C."/>
            <person name="Wang C.R."/>
        </authorList>
    </citation>
    <scope>NUCLEOTIDE SEQUENCE</scope>
</reference>
<feature type="transmembrane region" description="Helical" evidence="1">
    <location>
        <begin position="12"/>
        <end position="31"/>
    </location>
</feature>
<protein>
    <submittedName>
        <fullName evidence="2">ATP synthase F0 subunit 8</fullName>
    </submittedName>
</protein>
<dbReference type="GeneID" id="32891695"/>